<accession>B8CV31</accession>
<evidence type="ECO:0000313" key="1">
    <source>
        <dbReference type="EMBL" id="ACJ31507.1"/>
    </source>
</evidence>
<dbReference type="KEGG" id="swp:swp_4886"/>
<reference evidence="1 2" key="1">
    <citation type="journal article" date="2008" name="PLoS ONE">
        <title>Environmental adaptation: genomic analysis of the piezotolerant and psychrotolerant deep-sea iron reducing bacterium Shewanella piezotolerans WP3.</title>
        <authorList>
            <person name="Wang F."/>
            <person name="Wang J."/>
            <person name="Jian H."/>
            <person name="Zhang B."/>
            <person name="Li S."/>
            <person name="Wang F."/>
            <person name="Zeng X."/>
            <person name="Gao L."/>
            <person name="Bartlett D.H."/>
            <person name="Yu J."/>
            <person name="Hu S."/>
            <person name="Xiao X."/>
        </authorList>
    </citation>
    <scope>NUCLEOTIDE SEQUENCE [LARGE SCALE GENOMIC DNA]</scope>
    <source>
        <strain evidence="2">WP3 / JCM 13877</strain>
    </source>
</reference>
<dbReference type="AlphaFoldDB" id="B8CV31"/>
<proteinExistence type="predicted"/>
<keyword evidence="2" id="KW-1185">Reference proteome</keyword>
<evidence type="ECO:0000313" key="2">
    <source>
        <dbReference type="Proteomes" id="UP000000753"/>
    </source>
</evidence>
<dbReference type="HOGENOM" id="CLU_3358464_0_0_6"/>
<name>B8CV31_SHEPW</name>
<dbReference type="EMBL" id="CP000472">
    <property type="protein sequence ID" value="ACJ31507.1"/>
    <property type="molecule type" value="Genomic_DNA"/>
</dbReference>
<organism evidence="1 2">
    <name type="scientific">Shewanella piezotolerans (strain WP3 / JCM 13877)</name>
    <dbReference type="NCBI Taxonomy" id="225849"/>
    <lineage>
        <taxon>Bacteria</taxon>
        <taxon>Pseudomonadati</taxon>
        <taxon>Pseudomonadota</taxon>
        <taxon>Gammaproteobacteria</taxon>
        <taxon>Alteromonadales</taxon>
        <taxon>Shewanellaceae</taxon>
        <taxon>Shewanella</taxon>
    </lineage>
</organism>
<protein>
    <submittedName>
        <fullName evidence="1">Uncharacterized protein</fullName>
    </submittedName>
</protein>
<dbReference type="Proteomes" id="UP000000753">
    <property type="component" value="Chromosome"/>
</dbReference>
<sequence length="36" mass="4054">MELKMAQTGFEPLSCFHYYTQGVLGLTNVARAFLLC</sequence>
<gene>
    <name evidence="1" type="ordered locus">swp_4886</name>
</gene>